<organism evidence="1">
    <name type="scientific">Siphoviridae sp. ctLOE2</name>
    <dbReference type="NCBI Taxonomy" id="2825454"/>
    <lineage>
        <taxon>Viruses</taxon>
        <taxon>Duplodnaviria</taxon>
        <taxon>Heunggongvirae</taxon>
        <taxon>Uroviricota</taxon>
        <taxon>Caudoviricetes</taxon>
    </lineage>
</organism>
<accession>A0A8S5PFN8</accession>
<protein>
    <submittedName>
        <fullName evidence="1">Uncharacterized protein</fullName>
    </submittedName>
</protein>
<proteinExistence type="predicted"/>
<name>A0A8S5PFN8_9CAUD</name>
<sequence>MTKSSPQRRTYTGPVFLPNNRRNYISNNENKYNYWRTLLC</sequence>
<reference evidence="1" key="1">
    <citation type="journal article" date="2021" name="Proc. Natl. Acad. Sci. U.S.A.">
        <title>A Catalog of Tens of Thousands of Viruses from Human Metagenomes Reveals Hidden Associations with Chronic Diseases.</title>
        <authorList>
            <person name="Tisza M.J."/>
            <person name="Buck C.B."/>
        </authorList>
    </citation>
    <scope>NUCLEOTIDE SEQUENCE</scope>
    <source>
        <strain evidence="1">CtLOE2</strain>
    </source>
</reference>
<dbReference type="EMBL" id="BK015411">
    <property type="protein sequence ID" value="DAE05480.1"/>
    <property type="molecule type" value="Genomic_DNA"/>
</dbReference>
<evidence type="ECO:0000313" key="1">
    <source>
        <dbReference type="EMBL" id="DAE05480.1"/>
    </source>
</evidence>